<keyword evidence="1" id="KW-0813">Transport</keyword>
<dbReference type="Gene3D" id="1.10.490.10">
    <property type="entry name" value="Globins"/>
    <property type="match status" value="1"/>
</dbReference>
<evidence type="ECO:0000313" key="3">
    <source>
        <dbReference type="EMBL" id="USJ31864.1"/>
    </source>
</evidence>
<sequence>MRLHNWAPISITGCSKNPELRNVFNSVNQHSGAQPTALAMAVLAYAEHIDSRQVLSHALNRTANKHVSLDIRPEQYDIVGKHLLASIGEVLGEAATPGLIDAWLVAYQQLAAIMSGAQADLYSKSVAKKGGWSGWPPFVVKQKM</sequence>
<evidence type="ECO:0000259" key="2">
    <source>
        <dbReference type="PROSITE" id="PS01033"/>
    </source>
</evidence>
<dbReference type="InterPro" id="IPR012292">
    <property type="entry name" value="Globin/Proto"/>
</dbReference>
<comment type="similarity">
    <text evidence="1">Belongs to the globin family.</text>
</comment>
<name>A0ABY4XN30_9BACT</name>
<dbReference type="SUPFAM" id="SSF46458">
    <property type="entry name" value="Globin-like"/>
    <property type="match status" value="1"/>
</dbReference>
<keyword evidence="1" id="KW-0349">Heme</keyword>
<dbReference type="InterPro" id="IPR009050">
    <property type="entry name" value="Globin-like_sf"/>
</dbReference>
<reference evidence="3" key="1">
    <citation type="submission" date="2022-06" db="EMBL/GenBank/DDBJ databases">
        <title>Novel species in genus Dyadobacter.</title>
        <authorList>
            <person name="Ma C."/>
        </authorList>
    </citation>
    <scope>NUCLEOTIDE SEQUENCE</scope>
    <source>
        <strain evidence="3">CY22</strain>
    </source>
</reference>
<dbReference type="PANTHER" id="PTHR43396:SF9">
    <property type="entry name" value="NITRIC OXIDE DIOXYGENASE"/>
    <property type="match status" value="1"/>
</dbReference>
<dbReference type="PANTHER" id="PTHR43396">
    <property type="entry name" value="FLAVOHEMOPROTEIN"/>
    <property type="match status" value="1"/>
</dbReference>
<keyword evidence="4" id="KW-1185">Reference proteome</keyword>
<dbReference type="Pfam" id="PF00042">
    <property type="entry name" value="Globin"/>
    <property type="match status" value="1"/>
</dbReference>
<keyword evidence="1" id="KW-0561">Oxygen transport</keyword>
<dbReference type="InterPro" id="IPR000971">
    <property type="entry name" value="Globin"/>
</dbReference>
<gene>
    <name evidence="3" type="ORF">NFI80_03815</name>
</gene>
<protein>
    <submittedName>
        <fullName evidence="3">Globin domain-containing protein</fullName>
    </submittedName>
</protein>
<organism evidence="3 4">
    <name type="scientific">Dyadobacter chenhuakuii</name>
    <dbReference type="NCBI Taxonomy" id="2909339"/>
    <lineage>
        <taxon>Bacteria</taxon>
        <taxon>Pseudomonadati</taxon>
        <taxon>Bacteroidota</taxon>
        <taxon>Cytophagia</taxon>
        <taxon>Cytophagales</taxon>
        <taxon>Spirosomataceae</taxon>
        <taxon>Dyadobacter</taxon>
    </lineage>
</organism>
<dbReference type="Proteomes" id="UP001055420">
    <property type="component" value="Chromosome"/>
</dbReference>
<keyword evidence="1" id="KW-0479">Metal-binding</keyword>
<dbReference type="PROSITE" id="PS01033">
    <property type="entry name" value="GLOBIN"/>
    <property type="match status" value="1"/>
</dbReference>
<dbReference type="EMBL" id="CP098805">
    <property type="protein sequence ID" value="USJ31864.1"/>
    <property type="molecule type" value="Genomic_DNA"/>
</dbReference>
<proteinExistence type="inferred from homology"/>
<dbReference type="RefSeq" id="WP_235160254.1">
    <property type="nucleotide sequence ID" value="NZ_CP098805.1"/>
</dbReference>
<feature type="domain" description="Globin" evidence="2">
    <location>
        <begin position="1"/>
        <end position="119"/>
    </location>
</feature>
<evidence type="ECO:0000256" key="1">
    <source>
        <dbReference type="RuleBase" id="RU000356"/>
    </source>
</evidence>
<evidence type="ECO:0000313" key="4">
    <source>
        <dbReference type="Proteomes" id="UP001055420"/>
    </source>
</evidence>
<accession>A0ABY4XN30</accession>
<keyword evidence="1" id="KW-0408">Iron</keyword>